<evidence type="ECO:0000313" key="1">
    <source>
        <dbReference type="EMBL" id="TWU46945.1"/>
    </source>
</evidence>
<dbReference type="Proteomes" id="UP000317977">
    <property type="component" value="Unassembled WGS sequence"/>
</dbReference>
<protein>
    <submittedName>
        <fullName evidence="1">Uncharacterized protein</fullName>
    </submittedName>
</protein>
<proteinExistence type="predicted"/>
<reference evidence="1 2" key="1">
    <citation type="submission" date="2019-02" db="EMBL/GenBank/DDBJ databases">
        <title>Deep-cultivation of Planctomycetes and their phenomic and genomic characterization uncovers novel biology.</title>
        <authorList>
            <person name="Wiegand S."/>
            <person name="Jogler M."/>
            <person name="Boedeker C."/>
            <person name="Pinto D."/>
            <person name="Vollmers J."/>
            <person name="Rivas-Marin E."/>
            <person name="Kohn T."/>
            <person name="Peeters S.H."/>
            <person name="Heuer A."/>
            <person name="Rast P."/>
            <person name="Oberbeckmann S."/>
            <person name="Bunk B."/>
            <person name="Jeske O."/>
            <person name="Meyerdierks A."/>
            <person name="Storesund J.E."/>
            <person name="Kallscheuer N."/>
            <person name="Luecker S."/>
            <person name="Lage O.M."/>
            <person name="Pohl T."/>
            <person name="Merkel B.J."/>
            <person name="Hornburger P."/>
            <person name="Mueller R.-W."/>
            <person name="Bruemmer F."/>
            <person name="Labrenz M."/>
            <person name="Spormann A.M."/>
            <person name="Op Den Camp H."/>
            <person name="Overmann J."/>
            <person name="Amann R."/>
            <person name="Jetten M.S.M."/>
            <person name="Mascher T."/>
            <person name="Medema M.H."/>
            <person name="Devos D.P."/>
            <person name="Kaster A.-K."/>
            <person name="Ovreas L."/>
            <person name="Rohde M."/>
            <person name="Galperin M.Y."/>
            <person name="Jogler C."/>
        </authorList>
    </citation>
    <scope>NUCLEOTIDE SEQUENCE [LARGE SCALE GENOMIC DNA]</scope>
    <source>
        <strain evidence="1 2">Poly59</strain>
    </source>
</reference>
<name>A0A5C6EEM6_9BACT</name>
<sequence>MASDDRIAHPAGAVGVIVRSPFDRTLAYRVKFNDGYLLASVAVSHDQFNAPVRFPIA</sequence>
<gene>
    <name evidence="1" type="ORF">Poly59_59190</name>
</gene>
<evidence type="ECO:0000313" key="2">
    <source>
        <dbReference type="Proteomes" id="UP000317977"/>
    </source>
</evidence>
<dbReference type="AlphaFoldDB" id="A0A5C6EEM6"/>
<dbReference type="EMBL" id="SJPX01000006">
    <property type="protein sequence ID" value="TWU46945.1"/>
    <property type="molecule type" value="Genomic_DNA"/>
</dbReference>
<dbReference type="RefSeq" id="WP_246151993.1">
    <property type="nucleotide sequence ID" value="NZ_SJPX01000006.1"/>
</dbReference>
<accession>A0A5C6EEM6</accession>
<comment type="caution">
    <text evidence="1">The sequence shown here is derived from an EMBL/GenBank/DDBJ whole genome shotgun (WGS) entry which is preliminary data.</text>
</comment>
<organism evidence="1 2">
    <name type="scientific">Rubripirellula reticaptiva</name>
    <dbReference type="NCBI Taxonomy" id="2528013"/>
    <lineage>
        <taxon>Bacteria</taxon>
        <taxon>Pseudomonadati</taxon>
        <taxon>Planctomycetota</taxon>
        <taxon>Planctomycetia</taxon>
        <taxon>Pirellulales</taxon>
        <taxon>Pirellulaceae</taxon>
        <taxon>Rubripirellula</taxon>
    </lineage>
</organism>
<keyword evidence="2" id="KW-1185">Reference proteome</keyword>